<evidence type="ECO:0000313" key="2">
    <source>
        <dbReference type="EMBL" id="AFL98689.1"/>
    </source>
</evidence>
<name>I4A405_DESDJ</name>
<dbReference type="InterPro" id="IPR051454">
    <property type="entry name" value="RNA/ubiquinone_mod_enzymes"/>
</dbReference>
<dbReference type="HOGENOM" id="CLU_011540_4_0_9"/>
<reference evidence="2 3" key="2">
    <citation type="journal article" date="2015" name="J. Bacteriol.">
        <title>Genomic, proteomic, and biochemical analysis of the organohalide respiratory pathway in Desulfitobacterium dehalogenans.</title>
        <authorList>
            <person name="Kruse T."/>
            <person name="van de Pas B.A."/>
            <person name="Atteia A."/>
            <person name="Krab K."/>
            <person name="Hagen W.R."/>
            <person name="Goodwin L."/>
            <person name="Chain P."/>
            <person name="Boeren S."/>
            <person name="Maphosa F."/>
            <person name="Schraa G."/>
            <person name="de Vos W.M."/>
            <person name="van der Oost J."/>
            <person name="Smidt H."/>
            <person name="Stams A.J."/>
        </authorList>
    </citation>
    <scope>NUCLEOTIDE SEQUENCE [LARGE SCALE GENOMIC DNA]</scope>
    <source>
        <strain evidence="3">ATCC 51507 / DSM 9161 / JW/IU-DC1</strain>
    </source>
</reference>
<reference evidence="3" key="1">
    <citation type="submission" date="2012-06" db="EMBL/GenBank/DDBJ databases">
        <title>Complete sequence of Desulfitobacterium dehalogenans ATCC 51507.</title>
        <authorList>
            <person name="Lucas S."/>
            <person name="Han J."/>
            <person name="Lapidus A."/>
            <person name="Cheng J.-F."/>
            <person name="Goodwin L."/>
            <person name="Pitluck S."/>
            <person name="Peters L."/>
            <person name="Ovchinnikova G."/>
            <person name="Teshima H."/>
            <person name="Detter J.C."/>
            <person name="Han C."/>
            <person name="Tapia R."/>
            <person name="Land M."/>
            <person name="Hauser L."/>
            <person name="Kyrpides N."/>
            <person name="Ivanova N."/>
            <person name="Pagani I."/>
            <person name="Kruse T."/>
            <person name="de Vos W.M."/>
            <person name="Smidt H."/>
            <person name="Woyke T."/>
        </authorList>
    </citation>
    <scope>NUCLEOTIDE SEQUENCE [LARGE SCALE GENOMIC DNA]</scope>
    <source>
        <strain evidence="3">ATCC 51507 / DSM 9161 / JW/IU-DC1</strain>
    </source>
</reference>
<protein>
    <submittedName>
        <fullName evidence="2">Collagenase-like protease</fullName>
    </submittedName>
</protein>
<dbReference type="KEGG" id="ddh:Desde_0209"/>
<dbReference type="STRING" id="756499.Desde_0209"/>
<evidence type="ECO:0000259" key="1">
    <source>
        <dbReference type="Pfam" id="PF12392"/>
    </source>
</evidence>
<dbReference type="EMBL" id="CP003348">
    <property type="protein sequence ID" value="AFL98689.1"/>
    <property type="molecule type" value="Genomic_DNA"/>
</dbReference>
<dbReference type="PANTHER" id="PTHR30217">
    <property type="entry name" value="PEPTIDASE U32 FAMILY"/>
    <property type="match status" value="1"/>
</dbReference>
<dbReference type="InterPro" id="IPR001539">
    <property type="entry name" value="Peptidase_U32"/>
</dbReference>
<gene>
    <name evidence="2" type="ordered locus">Desde_0209</name>
</gene>
<dbReference type="Pfam" id="PF12392">
    <property type="entry name" value="DUF3656"/>
    <property type="match status" value="1"/>
</dbReference>
<dbReference type="AlphaFoldDB" id="I4A405"/>
<dbReference type="GO" id="GO:0008233">
    <property type="term" value="F:peptidase activity"/>
    <property type="evidence" value="ECO:0007669"/>
    <property type="project" value="UniProtKB-KW"/>
</dbReference>
<accession>I4A405</accession>
<dbReference type="InterPro" id="IPR020988">
    <property type="entry name" value="Pept_U32_collagenase"/>
</dbReference>
<proteinExistence type="predicted"/>
<dbReference type="Proteomes" id="UP000006053">
    <property type="component" value="Chromosome"/>
</dbReference>
<dbReference type="GO" id="GO:0006508">
    <property type="term" value="P:proteolysis"/>
    <property type="evidence" value="ECO:0007669"/>
    <property type="project" value="UniProtKB-KW"/>
</dbReference>
<dbReference type="PROSITE" id="PS01276">
    <property type="entry name" value="PEPTIDASE_U32"/>
    <property type="match status" value="1"/>
</dbReference>
<dbReference type="OrthoDB" id="9807498at2"/>
<dbReference type="PANTHER" id="PTHR30217:SF10">
    <property type="entry name" value="23S RRNA 5-HYDROXYCYTIDINE C2501 SYNTHASE"/>
    <property type="match status" value="1"/>
</dbReference>
<feature type="domain" description="Peptidase U32 collagenase" evidence="1">
    <location>
        <begin position="405"/>
        <end position="522"/>
    </location>
</feature>
<evidence type="ECO:0000313" key="3">
    <source>
        <dbReference type="Proteomes" id="UP000006053"/>
    </source>
</evidence>
<sequence>MSEIMDSEEGRAPMELLAPAGSYEAFKAAVENGADAVYLGGRSFNARASAANFDLDELRRVVHYAHERETMVYVTVNILIADQEFPELYDYIYSLYEIGVDALILQDIGVAEMVRSVLPEMERHASTQMTINTTWGVRHVERLGFQRVVFAREVTAEEMKAISAKTALDIEVFVHGALCICYSGQCLMSSYIGGRSGNRGRCAQPCRLTYQLMNKEKKDVLAEANLGNHLLSPRDLNFVEEIDNLKECGAYSLKVEGRMKRPEYVATVIRIYRRALDHVLSQEEDINGGSGVTEEEKTELLQIFNRDFSQAYFHSHPGAELMSYARPNNRGIRLGRIVRNKGNQLEIKLEAYLRPGDGIEVWTSRGREGITVQKVWQGKREIEEGKPGDIVQIEFAGKSHPGDRVFKTHDELLMEKARQSFQEGREQRRRPLKMRLSGSIGEPLVLEAWDRDKHVRINSATPAQQAMKRALTREYVFQQLGRLGTTPFRLEELNLEVEEGLMLPVSELNEMRRSAIESLLHKSRIKEKVTRKVYNRRREEWQNRLKLERDQLIGSAQECGKVHYRRDSASAAMGLTVAVSDLEGVKAALKAGAKRIAMGGERWRSRKGMSFEDIRAGVRLCKEQGGTSILRLPRILNEEQSAWWYELLLKVKDWEDRPAIMVSNLGELEMAKAIDPDWPFEVDYPVNIFNGAAVAHFLRLGAQGVTLSTELERSQIETLARWPRTEVFVFGDMEMMVSEYCPVGATLGGKKGSKCTVPCVKEPHYLRDRLNYDFPIETDLDCRMHLYNVKRLNLYKELDSLAKMGVARIRLQLDRATPVQIRDTVRVFLEGWGRALEGEGLSEEQAEKVSAYLGERFPEGFTKGHYFRGVVS</sequence>
<keyword evidence="2" id="KW-0645">Protease</keyword>
<dbReference type="eggNOG" id="COG0826">
    <property type="taxonomic scope" value="Bacteria"/>
</dbReference>
<keyword evidence="3" id="KW-1185">Reference proteome</keyword>
<organism evidence="2 3">
    <name type="scientific">Desulfitobacterium dehalogenans (strain ATCC 51507 / DSM 9161 / JW/IU-DC1)</name>
    <dbReference type="NCBI Taxonomy" id="756499"/>
    <lineage>
        <taxon>Bacteria</taxon>
        <taxon>Bacillati</taxon>
        <taxon>Bacillota</taxon>
        <taxon>Clostridia</taxon>
        <taxon>Eubacteriales</taxon>
        <taxon>Desulfitobacteriaceae</taxon>
        <taxon>Desulfitobacterium</taxon>
    </lineage>
</organism>
<keyword evidence="2" id="KW-0378">Hydrolase</keyword>
<dbReference type="Pfam" id="PF01136">
    <property type="entry name" value="Peptidase_U32"/>
    <property type="match status" value="2"/>
</dbReference>
<dbReference type="RefSeq" id="WP_014792187.1">
    <property type="nucleotide sequence ID" value="NC_018017.1"/>
</dbReference>